<name>A0A2H0RJ33_9BACT</name>
<feature type="domain" description="Response regulatory" evidence="3">
    <location>
        <begin position="8"/>
        <end position="126"/>
    </location>
</feature>
<gene>
    <name evidence="4" type="ORF">COV07_03645</name>
</gene>
<evidence type="ECO:0000313" key="4">
    <source>
        <dbReference type="EMBL" id="PIR46572.1"/>
    </source>
</evidence>
<dbReference type="SUPFAM" id="SSF52172">
    <property type="entry name" value="CheY-like"/>
    <property type="match status" value="1"/>
</dbReference>
<evidence type="ECO:0000313" key="5">
    <source>
        <dbReference type="Proteomes" id="UP000230833"/>
    </source>
</evidence>
<dbReference type="PANTHER" id="PTHR44591:SF3">
    <property type="entry name" value="RESPONSE REGULATORY DOMAIN-CONTAINING PROTEIN"/>
    <property type="match status" value="1"/>
</dbReference>
<evidence type="ECO:0000259" key="3">
    <source>
        <dbReference type="PROSITE" id="PS50110"/>
    </source>
</evidence>
<dbReference type="Proteomes" id="UP000230833">
    <property type="component" value="Unassembled WGS sequence"/>
</dbReference>
<feature type="modified residue" description="4-aspartylphosphate" evidence="2">
    <location>
        <position position="58"/>
    </location>
</feature>
<evidence type="ECO:0000256" key="1">
    <source>
        <dbReference type="ARBA" id="ARBA00022553"/>
    </source>
</evidence>
<dbReference type="InterPro" id="IPR050595">
    <property type="entry name" value="Bact_response_regulator"/>
</dbReference>
<comment type="caution">
    <text evidence="4">The sequence shown here is derived from an EMBL/GenBank/DDBJ whole genome shotgun (WGS) entry which is preliminary data.</text>
</comment>
<dbReference type="GO" id="GO:0000160">
    <property type="term" value="P:phosphorelay signal transduction system"/>
    <property type="evidence" value="ECO:0007669"/>
    <property type="project" value="InterPro"/>
</dbReference>
<sequence length="134" mass="14767">MDGDKQYSIFIVDDDKFLLEMYAIKFSERGFKVETALSSVEAFGKIKDGFRADILLLDIVMPAMDGFALLSKIHEEKLAPEGSTIIYLSNLGQKDDIEKGLNLGADGYIIKASSTPSEVVDKVMAIVKEKGIKN</sequence>
<dbReference type="Pfam" id="PF00072">
    <property type="entry name" value="Response_reg"/>
    <property type="match status" value="1"/>
</dbReference>
<dbReference type="SMART" id="SM00448">
    <property type="entry name" value="REC"/>
    <property type="match status" value="1"/>
</dbReference>
<dbReference type="InterPro" id="IPR011006">
    <property type="entry name" value="CheY-like_superfamily"/>
</dbReference>
<accession>A0A2H0RJ33</accession>
<reference evidence="4 5" key="1">
    <citation type="submission" date="2017-09" db="EMBL/GenBank/DDBJ databases">
        <title>Depth-based differentiation of microbial function through sediment-hosted aquifers and enrichment of novel symbionts in the deep terrestrial subsurface.</title>
        <authorList>
            <person name="Probst A.J."/>
            <person name="Ladd B."/>
            <person name="Jarett J.K."/>
            <person name="Geller-Mcgrath D.E."/>
            <person name="Sieber C.M."/>
            <person name="Emerson J.B."/>
            <person name="Anantharaman K."/>
            <person name="Thomas B.C."/>
            <person name="Malmstrom R."/>
            <person name="Stieglmeier M."/>
            <person name="Klingl A."/>
            <person name="Woyke T."/>
            <person name="Ryan C.M."/>
            <person name="Banfield J.F."/>
        </authorList>
    </citation>
    <scope>NUCLEOTIDE SEQUENCE [LARGE SCALE GENOMIC DNA]</scope>
    <source>
        <strain evidence="4">CG10_big_fil_rev_8_21_14_0_10_45_14</strain>
    </source>
</reference>
<dbReference type="AlphaFoldDB" id="A0A2H0RJ33"/>
<proteinExistence type="predicted"/>
<dbReference type="Gene3D" id="3.40.50.2300">
    <property type="match status" value="1"/>
</dbReference>
<dbReference type="EMBL" id="PCYL01000038">
    <property type="protein sequence ID" value="PIR46572.1"/>
    <property type="molecule type" value="Genomic_DNA"/>
</dbReference>
<dbReference type="PROSITE" id="PS50110">
    <property type="entry name" value="RESPONSE_REGULATORY"/>
    <property type="match status" value="1"/>
</dbReference>
<dbReference type="InterPro" id="IPR001789">
    <property type="entry name" value="Sig_transdc_resp-reg_receiver"/>
</dbReference>
<protein>
    <submittedName>
        <fullName evidence="4">Response regulator</fullName>
    </submittedName>
</protein>
<dbReference type="PANTHER" id="PTHR44591">
    <property type="entry name" value="STRESS RESPONSE REGULATOR PROTEIN 1"/>
    <property type="match status" value="1"/>
</dbReference>
<keyword evidence="1 2" id="KW-0597">Phosphoprotein</keyword>
<evidence type="ECO:0000256" key="2">
    <source>
        <dbReference type="PROSITE-ProRule" id="PRU00169"/>
    </source>
</evidence>
<organism evidence="4 5">
    <name type="scientific">Candidatus Vogelbacteria bacterium CG10_big_fil_rev_8_21_14_0_10_45_14</name>
    <dbReference type="NCBI Taxonomy" id="1975042"/>
    <lineage>
        <taxon>Bacteria</taxon>
        <taxon>Candidatus Vogeliibacteriota</taxon>
    </lineage>
</organism>